<dbReference type="InParanoid" id="I1BTF3"/>
<evidence type="ECO:0000256" key="3">
    <source>
        <dbReference type="ARBA" id="ARBA00023242"/>
    </source>
</evidence>
<dbReference type="SUPFAM" id="SSF48452">
    <property type="entry name" value="TPR-like"/>
    <property type="match status" value="1"/>
</dbReference>
<dbReference type="GO" id="GO:0000417">
    <property type="term" value="C:HIR complex"/>
    <property type="evidence" value="ECO:0007669"/>
    <property type="project" value="TreeGrafter"/>
</dbReference>
<feature type="region of interest" description="Disordered" evidence="4">
    <location>
        <begin position="344"/>
        <end position="389"/>
    </location>
</feature>
<proteinExistence type="inferred from homology"/>
<dbReference type="GO" id="GO:0031491">
    <property type="term" value="F:nucleosome binding"/>
    <property type="evidence" value="ECO:0007669"/>
    <property type="project" value="TreeGrafter"/>
</dbReference>
<accession>I1BTF3</accession>
<dbReference type="InterPro" id="IPR011990">
    <property type="entry name" value="TPR-like_helical_dom_sf"/>
</dbReference>
<dbReference type="FunCoup" id="I1BTF3">
    <property type="interactions" value="12"/>
</dbReference>
<dbReference type="STRING" id="246409.I1BTF3"/>
<keyword evidence="6" id="KW-1185">Reference proteome</keyword>
<organism evidence="5 6">
    <name type="scientific">Rhizopus delemar (strain RA 99-880 / ATCC MYA-4621 / FGSC 9543 / NRRL 43880)</name>
    <name type="common">Mucormycosis agent</name>
    <name type="synonym">Rhizopus arrhizus var. delemar</name>
    <dbReference type="NCBI Taxonomy" id="246409"/>
    <lineage>
        <taxon>Eukaryota</taxon>
        <taxon>Fungi</taxon>
        <taxon>Fungi incertae sedis</taxon>
        <taxon>Mucoromycota</taxon>
        <taxon>Mucoromycotina</taxon>
        <taxon>Mucoromycetes</taxon>
        <taxon>Mucorales</taxon>
        <taxon>Mucorineae</taxon>
        <taxon>Rhizopodaceae</taxon>
        <taxon>Rhizopus</taxon>
    </lineage>
</organism>
<reference evidence="5 6" key="1">
    <citation type="journal article" date="2009" name="PLoS Genet.">
        <title>Genomic analysis of the basal lineage fungus Rhizopus oryzae reveals a whole-genome duplication.</title>
        <authorList>
            <person name="Ma L.-J."/>
            <person name="Ibrahim A.S."/>
            <person name="Skory C."/>
            <person name="Grabherr M.G."/>
            <person name="Burger G."/>
            <person name="Butler M."/>
            <person name="Elias M."/>
            <person name="Idnurm A."/>
            <person name="Lang B.F."/>
            <person name="Sone T."/>
            <person name="Abe A."/>
            <person name="Calvo S.E."/>
            <person name="Corrochano L.M."/>
            <person name="Engels R."/>
            <person name="Fu J."/>
            <person name="Hansberg W."/>
            <person name="Kim J.-M."/>
            <person name="Kodira C.D."/>
            <person name="Koehrsen M.J."/>
            <person name="Liu B."/>
            <person name="Miranda-Saavedra D."/>
            <person name="O'Leary S."/>
            <person name="Ortiz-Castellanos L."/>
            <person name="Poulter R."/>
            <person name="Rodriguez-Romero J."/>
            <person name="Ruiz-Herrera J."/>
            <person name="Shen Y.-Q."/>
            <person name="Zeng Q."/>
            <person name="Galagan J."/>
            <person name="Birren B.W."/>
            <person name="Cuomo C.A."/>
            <person name="Wickes B.L."/>
        </authorList>
    </citation>
    <scope>NUCLEOTIDE SEQUENCE [LARGE SCALE GENOMIC DNA]</scope>
    <source>
        <strain evidence="6">RA 99-880 / ATCC MYA-4621 / FGSC 9543 / NRRL 43880</strain>
    </source>
</reference>
<dbReference type="RefSeq" id="XP_067514879.1">
    <property type="nucleotide sequence ID" value="XM_067658778.1"/>
</dbReference>
<comment type="similarity">
    <text evidence="2">Belongs to the HIR3 family.</text>
</comment>
<name>I1BTF3_RHIO9</name>
<dbReference type="GO" id="GO:0006325">
    <property type="term" value="P:chromatin organization"/>
    <property type="evidence" value="ECO:0007669"/>
    <property type="project" value="InterPro"/>
</dbReference>
<evidence type="ECO:0008006" key="7">
    <source>
        <dbReference type="Google" id="ProtNLM"/>
    </source>
</evidence>
<dbReference type="VEuPathDB" id="FungiDB:RO3G_04188"/>
<feature type="compositionally biased region" description="Basic and acidic residues" evidence="4">
    <location>
        <begin position="351"/>
        <end position="363"/>
    </location>
</feature>
<dbReference type="eggNOG" id="ENOG502QQX4">
    <property type="taxonomic scope" value="Eukaryota"/>
</dbReference>
<dbReference type="Proteomes" id="UP000009138">
    <property type="component" value="Unassembled WGS sequence"/>
</dbReference>
<dbReference type="GeneID" id="93611159"/>
<evidence type="ECO:0000313" key="5">
    <source>
        <dbReference type="EMBL" id="EIE79483.1"/>
    </source>
</evidence>
<dbReference type="InterPro" id="IPR033053">
    <property type="entry name" value="Hir3/CABIN1"/>
</dbReference>
<comment type="subcellular location">
    <subcellularLocation>
        <location evidence="1">Nucleus</location>
    </subcellularLocation>
</comment>
<dbReference type="Gene3D" id="1.25.40.10">
    <property type="entry name" value="Tetratricopeptide repeat domain"/>
    <property type="match status" value="2"/>
</dbReference>
<dbReference type="OrthoDB" id="77564at2759"/>
<dbReference type="GO" id="GO:0005634">
    <property type="term" value="C:nucleus"/>
    <property type="evidence" value="ECO:0007669"/>
    <property type="project" value="UniProtKB-SubCell"/>
</dbReference>
<gene>
    <name evidence="5" type="ORF">RO3G_04188</name>
</gene>
<dbReference type="OMA" id="YHCLYGV"/>
<evidence type="ECO:0000256" key="4">
    <source>
        <dbReference type="SAM" id="MobiDB-lite"/>
    </source>
</evidence>
<keyword evidence="3" id="KW-0539">Nucleus</keyword>
<dbReference type="PANTHER" id="PTHR15502">
    <property type="entry name" value="CALCINEURIN-BINDING PROTEIN CABIN 1-RELATED"/>
    <property type="match status" value="1"/>
</dbReference>
<evidence type="ECO:0000256" key="2">
    <source>
        <dbReference type="ARBA" id="ARBA00007335"/>
    </source>
</evidence>
<evidence type="ECO:0000313" key="6">
    <source>
        <dbReference type="Proteomes" id="UP000009138"/>
    </source>
</evidence>
<evidence type="ECO:0000256" key="1">
    <source>
        <dbReference type="ARBA" id="ARBA00004123"/>
    </source>
</evidence>
<sequence length="1503" mass="174407">MYNWCTINKGTSAIKKVEQGVQIEELISIYEEALKLQHKGKLEEAKEKYEQLIDHKFLKKEAKARKNTKEDDKDDNSSPLLTLFFVVSKNYASVLEEEYNRNQDIDSAREALKYYLQAIEMDPTAYSIWYHVGCLSHSLKNLRFARLAYENGIFINEEARKKSVLDVIRSGRFTPVQWNCFEGLCKVLCDIGDHFTCQHYIENTLKEQSEWTLGKTLLERMKDDSMMDLMDVDEQATSIEPVEITIEKPDLSMLMEKLLALYRKQHTANNLEDEIAEESLESNIEINNTMFINNAIKISIEKDEVPVIEAVQEEPHPQPSSEVLPPSSNIMPFTMIDHQISTEGETLAQDESEKSQKRKREDVVDTVTGEDEESDQEDTKKANLRASRRKKEKFLNTEASRMKMLQEEKQFDLKIQEFYDSLNTMPNLCKNRPWHEPQQASIIVPPHFWDWFDIKINELESMYSWDMDGKRFRKIDNSGVVDVLCKLVITTVKEDMYLDKETSFMSNNLLELLTDAINSLEANFINHLAYLDTHEKALATLRVCEYFIDRLIRAIMIATQEAGSHIGFSASYKKKASNMLSKQSKVKQIESLMETTKLWTNLAERHLFDITPTLFETNKNNPEASATLSQDEQKFQLRYYNILGKLAQCQDDIQNASRYYEKCKSILELNPSLKEINIKSMNNKLSLLRIGNLLVQAKDKSDVGDFPTVIEVIKPIVESKLNTSDPIESDETIQMIVLLAKAYTRAEQHTEAWNCYKQIFCSLVKQMVEYGSSQFQSKLILCKDEDVIFSKIGKHLGDVMDDLLTLIEDPESEKWLPKEADKDFIDILTIVLRMTVYYIFRHPDFVPLVNNFSSPDSIPHTPSRITKANRFNAIVVKSWIIHSHLIKRELRAQTRKTQKIMFDWVKLLQEFHDELGEREICCTSNDVFLHHLLNNLIETDSEAFRKDIYQCYHCIYGVHLGAEADMIEEHYCTHVKMDQKAAERLFKLVVKAAVVKLQSGALLKGDLKDVVDAVSDLFEQLPEKQIIVDSNKKVIEDYMNSDLNLSLSINSIYRKTLIPILPVDRKKNNISFVYYKIFWIRGKTLRLQIRNRTKTSNERNMTDLETAIEEFTSHLILNPDDGNGWYDLGVCYHQLADEELNWSASNIKSHKKDIADYQKKAFHAILRAIYLGGLSKDVSQRNEMFTQIGNLLYSMVTPPMDMLAFEPETVNNYMDASGNLISVKNSIPDSKPIYKLAVAMYIHALRYKSLQKSQWRCYYATGKCFAKIGRPPTEVLGWYMHAIRDSRQDRGQKELLIEPVYILCSSLAKYLFQGKISATLVMEYLAKEKNLQIGENSTEEDVNDHPKQHAGDEDLIQNGTEHLPADVALAYKGIFKRLLEIISVDIKGWHHRPIYRIAWMQYYIFRNPERAKAELMKLFTLKPTVKSHISIWKPNYELPGKHYVYIHKYTLFLIKLVKETRDENTLEQLSRKLRKVQTLLLNYEQIMNELTVSEQTEQNKQIQ</sequence>
<dbReference type="EMBL" id="CH476733">
    <property type="protein sequence ID" value="EIE79483.1"/>
    <property type="molecule type" value="Genomic_DNA"/>
</dbReference>
<dbReference type="PANTHER" id="PTHR15502:SF7">
    <property type="entry name" value="CALCINEURIN-BINDING PROTEIN CABIN-1"/>
    <property type="match status" value="1"/>
</dbReference>
<protein>
    <recommendedName>
        <fullName evidence="7">Histone transcription regulator 3 homolog</fullName>
    </recommendedName>
</protein>